<accession>A0ACB9DJH1</accession>
<protein>
    <submittedName>
        <fullName evidence="1">Uncharacterized protein</fullName>
    </submittedName>
</protein>
<evidence type="ECO:0000313" key="1">
    <source>
        <dbReference type="EMBL" id="KAI3746616.1"/>
    </source>
</evidence>
<gene>
    <name evidence="1" type="ORF">L6452_09053</name>
</gene>
<organism evidence="1 2">
    <name type="scientific">Arctium lappa</name>
    <name type="common">Greater burdock</name>
    <name type="synonym">Lappa major</name>
    <dbReference type="NCBI Taxonomy" id="4217"/>
    <lineage>
        <taxon>Eukaryota</taxon>
        <taxon>Viridiplantae</taxon>
        <taxon>Streptophyta</taxon>
        <taxon>Embryophyta</taxon>
        <taxon>Tracheophyta</taxon>
        <taxon>Spermatophyta</taxon>
        <taxon>Magnoliopsida</taxon>
        <taxon>eudicotyledons</taxon>
        <taxon>Gunneridae</taxon>
        <taxon>Pentapetalae</taxon>
        <taxon>asterids</taxon>
        <taxon>campanulids</taxon>
        <taxon>Asterales</taxon>
        <taxon>Asteraceae</taxon>
        <taxon>Carduoideae</taxon>
        <taxon>Cardueae</taxon>
        <taxon>Arctiinae</taxon>
        <taxon>Arctium</taxon>
    </lineage>
</organism>
<reference evidence="2" key="1">
    <citation type="journal article" date="2022" name="Mol. Ecol. Resour.">
        <title>The genomes of chicory, endive, great burdock and yacon provide insights into Asteraceae palaeo-polyploidization history and plant inulin production.</title>
        <authorList>
            <person name="Fan W."/>
            <person name="Wang S."/>
            <person name="Wang H."/>
            <person name="Wang A."/>
            <person name="Jiang F."/>
            <person name="Liu H."/>
            <person name="Zhao H."/>
            <person name="Xu D."/>
            <person name="Zhang Y."/>
        </authorList>
    </citation>
    <scope>NUCLEOTIDE SEQUENCE [LARGE SCALE GENOMIC DNA]</scope>
    <source>
        <strain evidence="2">cv. Niubang</strain>
    </source>
</reference>
<comment type="caution">
    <text evidence="1">The sequence shown here is derived from an EMBL/GenBank/DDBJ whole genome shotgun (WGS) entry which is preliminary data.</text>
</comment>
<sequence length="606" mass="68416">MARSHHFDLQIDQFESFLSYKRLRLILELPEPNSRPGRPTYDNFPSEEEVYEGIRNLGYVGTLNKPTDFDKSNLPPVWYALFSVIIRCLTSKHSGTDSASLLYLRLFHAVVYDLHIDYTFIFWTELSEVVHEKFTNKKSKFIPFVRFMKLIVRSMLRSNPAIPRRLSWPQVPDSEMTCIQKQKRSFNYSMTIPYALIANNVDVTDEDVREYCMENEFMEVVQEEPSHDNQAAEKDVEVEADIHEQEPEVEKEAEDEQEVAIFVEKDIVQEDVASQQIENVIADIGTEATDATAFDFEDEDDSAADTALSYDKDSEDSDHDDDDNSDKPSLKVYERKVRTPEVVVSTEVLSEDDSVPVNPSVAHLQVDELDTSFDQASAPVHSQAPVTSLADIQVPAVELTSDQARVSTKKFSTLNDVIRQLSERMDAEKEAQILKLKTFFKGKMPEIDTSVIPPEIPFRRPTGVVLREPFSAVTSTTSLVVSLPFPSMVSLSAGIPMSAPSGTSSRSSLHDLHISELTVPSSDSDRITALSDEFHAFRSEVQSSFADLKSFMTQDFSDISNKVDRMEQSCRSEVGLSLKSRHDQDDPDHQGHEGEMGKRPRVEGSS</sequence>
<proteinExistence type="predicted"/>
<keyword evidence="2" id="KW-1185">Reference proteome</keyword>
<dbReference type="Proteomes" id="UP001055879">
    <property type="component" value="Linkage Group LG03"/>
</dbReference>
<dbReference type="EMBL" id="CM042049">
    <property type="protein sequence ID" value="KAI3746616.1"/>
    <property type="molecule type" value="Genomic_DNA"/>
</dbReference>
<evidence type="ECO:0000313" key="2">
    <source>
        <dbReference type="Proteomes" id="UP001055879"/>
    </source>
</evidence>
<name>A0ACB9DJH1_ARCLA</name>
<reference evidence="1 2" key="2">
    <citation type="journal article" date="2022" name="Mol. Ecol. Resour.">
        <title>The genomes of chicory, endive, great burdock and yacon provide insights into Asteraceae paleo-polyploidization history and plant inulin production.</title>
        <authorList>
            <person name="Fan W."/>
            <person name="Wang S."/>
            <person name="Wang H."/>
            <person name="Wang A."/>
            <person name="Jiang F."/>
            <person name="Liu H."/>
            <person name="Zhao H."/>
            <person name="Xu D."/>
            <person name="Zhang Y."/>
        </authorList>
    </citation>
    <scope>NUCLEOTIDE SEQUENCE [LARGE SCALE GENOMIC DNA]</scope>
    <source>
        <strain evidence="2">cv. Niubang</strain>
    </source>
</reference>